<dbReference type="KEGG" id="paa:Paes_1881"/>
<dbReference type="SFLD" id="SFLDF00009">
    <property type="entry name" value="o-succinylbenzoate_synthase"/>
    <property type="match status" value="1"/>
</dbReference>
<dbReference type="UniPathway" id="UPA00079"/>
<dbReference type="eggNOG" id="COG4948">
    <property type="taxonomic scope" value="Bacteria"/>
</dbReference>
<keyword evidence="8" id="KW-1185">Reference proteome</keyword>
<organism evidence="7 8">
    <name type="scientific">Prosthecochloris aestuarii (strain DSM 271 / SK 413)</name>
    <dbReference type="NCBI Taxonomy" id="290512"/>
    <lineage>
        <taxon>Bacteria</taxon>
        <taxon>Pseudomonadati</taxon>
        <taxon>Chlorobiota</taxon>
        <taxon>Chlorobiia</taxon>
        <taxon>Chlorobiales</taxon>
        <taxon>Chlorobiaceae</taxon>
        <taxon>Prosthecochloris</taxon>
    </lineage>
</organism>
<dbReference type="HAMAP" id="MF_00470">
    <property type="entry name" value="MenC_1"/>
    <property type="match status" value="1"/>
</dbReference>
<name>B4S4J7_PROA2</name>
<dbReference type="HOGENOM" id="CLU_030273_0_1_10"/>
<feature type="binding site" evidence="4">
    <location>
        <position position="216"/>
    </location>
    <ligand>
        <name>Mg(2+)</name>
        <dbReference type="ChEBI" id="CHEBI:18420"/>
    </ligand>
</feature>
<dbReference type="GO" id="GO:0043748">
    <property type="term" value="F:O-succinylbenzoate synthase activity"/>
    <property type="evidence" value="ECO:0007669"/>
    <property type="project" value="UniProtKB-EC"/>
</dbReference>
<dbReference type="NCBIfam" id="TIGR01927">
    <property type="entry name" value="menC_gam_Gplu"/>
    <property type="match status" value="1"/>
</dbReference>
<comment type="catalytic activity">
    <reaction evidence="4">
        <text>(1R,6R)-6-hydroxy-2-succinyl-cyclohexa-2,4-diene-1-carboxylate = 2-succinylbenzoate + H2O</text>
        <dbReference type="Rhea" id="RHEA:10196"/>
        <dbReference type="ChEBI" id="CHEBI:15377"/>
        <dbReference type="ChEBI" id="CHEBI:18325"/>
        <dbReference type="ChEBI" id="CHEBI:58689"/>
        <dbReference type="EC" id="4.2.1.113"/>
    </reaction>
</comment>
<dbReference type="InterPro" id="IPR013342">
    <property type="entry name" value="Mandelate_racemase_C"/>
</dbReference>
<dbReference type="EMBL" id="CP001108">
    <property type="protein sequence ID" value="ACF46893.1"/>
    <property type="molecule type" value="Genomic_DNA"/>
</dbReference>
<keyword evidence="2 4" id="KW-0460">Magnesium</keyword>
<dbReference type="GO" id="GO:0009234">
    <property type="term" value="P:menaquinone biosynthetic process"/>
    <property type="evidence" value="ECO:0007669"/>
    <property type="project" value="UniProtKB-UniRule"/>
</dbReference>
<dbReference type="InterPro" id="IPR029065">
    <property type="entry name" value="Enolase_C-like"/>
</dbReference>
<dbReference type="SFLD" id="SFLDG00180">
    <property type="entry name" value="muconate_cycloisomerase"/>
    <property type="match status" value="1"/>
</dbReference>
<dbReference type="GO" id="GO:0000287">
    <property type="term" value="F:magnesium ion binding"/>
    <property type="evidence" value="ECO:0007669"/>
    <property type="project" value="UniProtKB-UniRule"/>
</dbReference>
<dbReference type="SUPFAM" id="SSF51604">
    <property type="entry name" value="Enolase C-terminal domain-like"/>
    <property type="match status" value="1"/>
</dbReference>
<dbReference type="SUPFAM" id="SSF54826">
    <property type="entry name" value="Enolase N-terminal domain-like"/>
    <property type="match status" value="1"/>
</dbReference>
<dbReference type="SMART" id="SM00922">
    <property type="entry name" value="MR_MLE"/>
    <property type="match status" value="1"/>
</dbReference>
<evidence type="ECO:0000259" key="6">
    <source>
        <dbReference type="SMART" id="SM00922"/>
    </source>
</evidence>
<protein>
    <recommendedName>
        <fullName evidence="4 5">o-succinylbenzoate synthase</fullName>
        <shortName evidence="4">OSB synthase</shortName>
        <shortName evidence="4">OSBS</shortName>
        <ecNumber evidence="4 5">4.2.1.113</ecNumber>
    </recommendedName>
    <alternativeName>
        <fullName evidence="4">4-(2'-carboxyphenyl)-4-oxybutyric acid synthase</fullName>
    </alternativeName>
    <alternativeName>
        <fullName evidence="4">o-succinylbenzoic acid synthase</fullName>
    </alternativeName>
</protein>
<dbReference type="InterPro" id="IPR041338">
    <property type="entry name" value="OSBS_N"/>
</dbReference>
<dbReference type="STRING" id="290512.Paes_1881"/>
<feature type="binding site" evidence="4">
    <location>
        <position position="190"/>
    </location>
    <ligand>
        <name>Mg(2+)</name>
        <dbReference type="ChEBI" id="CHEBI:18420"/>
    </ligand>
</feature>
<evidence type="ECO:0000256" key="1">
    <source>
        <dbReference type="ARBA" id="ARBA00022723"/>
    </source>
</evidence>
<reference evidence="7" key="1">
    <citation type="submission" date="2008-06" db="EMBL/GenBank/DDBJ databases">
        <title>Complete sequence of chromosome of Prosthecochloris aestuarii DSM 271.</title>
        <authorList>
            <consortium name="US DOE Joint Genome Institute"/>
            <person name="Lucas S."/>
            <person name="Copeland A."/>
            <person name="Lapidus A."/>
            <person name="Glavina del Rio T."/>
            <person name="Dalin E."/>
            <person name="Tice H."/>
            <person name="Bruce D."/>
            <person name="Goodwin L."/>
            <person name="Pitluck S."/>
            <person name="Schmutz J."/>
            <person name="Larimer F."/>
            <person name="Land M."/>
            <person name="Hauser L."/>
            <person name="Kyrpides N."/>
            <person name="Anderson I."/>
            <person name="Liu Z."/>
            <person name="Li T."/>
            <person name="Zhao F."/>
            <person name="Overmann J."/>
            <person name="Bryant D.A."/>
            <person name="Richardson P."/>
        </authorList>
    </citation>
    <scope>NUCLEOTIDE SEQUENCE [LARGE SCALE GENOMIC DNA]</scope>
    <source>
        <strain evidence="7">DSM 271</strain>
    </source>
</reference>
<accession>B4S4J7</accession>
<comment type="pathway">
    <text evidence="4">Quinol/quinone metabolism; menaquinone biosynthesis.</text>
</comment>
<evidence type="ECO:0000313" key="7">
    <source>
        <dbReference type="EMBL" id="ACF46893.1"/>
    </source>
</evidence>
<sequence>MKPAHAAIYRYSIPFVRPVPVRQTSLDTRDGLVLALRSPDRQHTGLGEIAPLPGLHNESLDEAFDELAATLRKKLPETGNLTLLNVSDTLEERLYPSVRTGIEMALLNLQASITGQFPELPCGPEPATTLPLNALLFGDNATVLQQAEHFYQQGYRTLKLKVNALNKADATGQIRTLDRVFGSSITLRLDSNQSFDLEAAIRFLEALPKKRIAYIEEPLSDPQKIAELFRRSGVPIALDESLWQTPDLRHALPDECLGAYILKPSRIGGITATMKLAIEAEAKGIPAVISSGFESGISLGFYAKMASLLGPNPTACGIDTFRQFTKDILITPLCSQSGSLCVESIWRRSTAPDMSRLTCIEQWTL</sequence>
<keyword evidence="1 4" id="KW-0479">Metal-binding</keyword>
<feature type="binding site" evidence="4">
    <location>
        <position position="239"/>
    </location>
    <ligand>
        <name>Mg(2+)</name>
        <dbReference type="ChEBI" id="CHEBI:18420"/>
    </ligand>
</feature>
<dbReference type="AlphaFoldDB" id="B4S4J7"/>
<dbReference type="UniPathway" id="UPA01057">
    <property type="reaction ID" value="UER00165"/>
</dbReference>
<evidence type="ECO:0000313" key="8">
    <source>
        <dbReference type="Proteomes" id="UP000002725"/>
    </source>
</evidence>
<dbReference type="Pfam" id="PF13378">
    <property type="entry name" value="MR_MLE_C"/>
    <property type="match status" value="1"/>
</dbReference>
<evidence type="ECO:0000256" key="5">
    <source>
        <dbReference type="NCBIfam" id="TIGR01927"/>
    </source>
</evidence>
<feature type="active site" description="Proton donor" evidence="4">
    <location>
        <position position="161"/>
    </location>
</feature>
<dbReference type="Proteomes" id="UP000002725">
    <property type="component" value="Chromosome"/>
</dbReference>
<feature type="domain" description="Mandelate racemase/muconate lactonizing enzyme C-terminal" evidence="6">
    <location>
        <begin position="140"/>
        <end position="235"/>
    </location>
</feature>
<dbReference type="SFLD" id="SFLDS00001">
    <property type="entry name" value="Enolase"/>
    <property type="match status" value="1"/>
</dbReference>
<evidence type="ECO:0000256" key="4">
    <source>
        <dbReference type="HAMAP-Rule" id="MF_00470"/>
    </source>
</evidence>
<dbReference type="EC" id="4.2.1.113" evidence="4 5"/>
<gene>
    <name evidence="4" type="primary">menC</name>
    <name evidence="7" type="ordered locus">Paes_1881</name>
</gene>
<dbReference type="Pfam" id="PF21508">
    <property type="entry name" value="MenC_N"/>
    <property type="match status" value="1"/>
</dbReference>
<dbReference type="PANTHER" id="PTHR48073">
    <property type="entry name" value="O-SUCCINYLBENZOATE SYNTHASE-RELATED"/>
    <property type="match status" value="1"/>
</dbReference>
<dbReference type="RefSeq" id="WP_012506426.1">
    <property type="nucleotide sequence ID" value="NC_011059.1"/>
</dbReference>
<feature type="active site" description="Proton acceptor" evidence="4">
    <location>
        <position position="263"/>
    </location>
</feature>
<comment type="cofactor">
    <cofactor evidence="4">
        <name>a divalent metal cation</name>
        <dbReference type="ChEBI" id="CHEBI:60240"/>
    </cofactor>
</comment>
<comment type="pathway">
    <text evidence="4">Quinol/quinone metabolism; 1,4-dihydroxy-2-naphthoate biosynthesis; 1,4-dihydroxy-2-naphthoate from chorismate: step 4/7.</text>
</comment>
<evidence type="ECO:0000256" key="3">
    <source>
        <dbReference type="ARBA" id="ARBA00023239"/>
    </source>
</evidence>
<dbReference type="InterPro" id="IPR029017">
    <property type="entry name" value="Enolase-like_N"/>
</dbReference>
<dbReference type="InterPro" id="IPR036849">
    <property type="entry name" value="Enolase-like_C_sf"/>
</dbReference>
<evidence type="ECO:0000256" key="2">
    <source>
        <dbReference type="ARBA" id="ARBA00022842"/>
    </source>
</evidence>
<dbReference type="InterPro" id="IPR010196">
    <property type="entry name" value="OSB_synthase_MenC1"/>
</dbReference>
<dbReference type="PANTHER" id="PTHR48073:SF2">
    <property type="entry name" value="O-SUCCINYLBENZOATE SYNTHASE"/>
    <property type="match status" value="1"/>
</dbReference>
<dbReference type="InterPro" id="IPR018110">
    <property type="entry name" value="Mandel_Rmase/mucon_lact_enz_CS"/>
</dbReference>
<proteinExistence type="inferred from homology"/>
<dbReference type="Gene3D" id="3.30.390.10">
    <property type="entry name" value="Enolase-like, N-terminal domain"/>
    <property type="match status" value="1"/>
</dbReference>
<dbReference type="CDD" id="cd03320">
    <property type="entry name" value="OSBS"/>
    <property type="match status" value="1"/>
</dbReference>
<dbReference type="PROSITE" id="PS00909">
    <property type="entry name" value="MR_MLE_2"/>
    <property type="match status" value="1"/>
</dbReference>
<keyword evidence="4" id="KW-0474">Menaquinone biosynthesis</keyword>
<comment type="similarity">
    <text evidence="4">Belongs to the mandelate racemase/muconate lactonizing enzyme family. MenC type 1 subfamily.</text>
</comment>
<keyword evidence="3 4" id="KW-0456">Lyase</keyword>
<dbReference type="GO" id="GO:0009063">
    <property type="term" value="P:amino acid catabolic process"/>
    <property type="evidence" value="ECO:0007669"/>
    <property type="project" value="InterPro"/>
</dbReference>
<dbReference type="Gene3D" id="3.20.20.120">
    <property type="entry name" value="Enolase-like C-terminal domain"/>
    <property type="match status" value="1"/>
</dbReference>
<comment type="function">
    <text evidence="4">Converts 2-succinyl-6-hydroxy-2,4-cyclohexadiene-1-carboxylate (SHCHC) to 2-succinylbenzoate (OSB).</text>
</comment>